<organism evidence="2 3">
    <name type="scientific">Histophilus somni</name>
    <name type="common">Haemophilus somnus</name>
    <dbReference type="NCBI Taxonomy" id="731"/>
    <lineage>
        <taxon>Bacteria</taxon>
        <taxon>Pseudomonadati</taxon>
        <taxon>Pseudomonadota</taxon>
        <taxon>Gammaproteobacteria</taxon>
        <taxon>Pasteurellales</taxon>
        <taxon>Pasteurellaceae</taxon>
        <taxon>Histophilus</taxon>
    </lineage>
</organism>
<gene>
    <name evidence="2" type="ORF">JFL49_04090</name>
</gene>
<evidence type="ECO:0000313" key="2">
    <source>
        <dbReference type="EMBL" id="QQF83089.1"/>
    </source>
</evidence>
<keyword evidence="1" id="KW-1133">Transmembrane helix</keyword>
<dbReference type="Proteomes" id="UP000595373">
    <property type="component" value="Chromosome"/>
</dbReference>
<evidence type="ECO:0000256" key="1">
    <source>
        <dbReference type="SAM" id="Phobius"/>
    </source>
</evidence>
<keyword evidence="3" id="KW-1185">Reference proteome</keyword>
<keyword evidence="1" id="KW-0472">Membrane</keyword>
<dbReference type="PANTHER" id="PTHR39174">
    <property type="entry name" value="INNER MEMBRANE PROTEIN-RELATED"/>
    <property type="match status" value="1"/>
</dbReference>
<dbReference type="EMBL" id="CP066558">
    <property type="protein sequence ID" value="QQF83089.1"/>
    <property type="molecule type" value="Genomic_DNA"/>
</dbReference>
<feature type="transmembrane region" description="Helical" evidence="1">
    <location>
        <begin position="12"/>
        <end position="32"/>
    </location>
</feature>
<dbReference type="OrthoDB" id="7062456at2"/>
<protein>
    <submittedName>
        <fullName evidence="2">DUF997 family protein</fullName>
    </submittedName>
</protein>
<reference evidence="2 3" key="1">
    <citation type="submission" date="2020-12" db="EMBL/GenBank/DDBJ databases">
        <title>ASc-MMNZ-VFA-070.</title>
        <authorList>
            <person name="Schryvers A."/>
            <person name="Mostafa Nazari M."/>
            <person name="Farshchi Andisi V."/>
            <person name="Timsit E."/>
            <person name="Walter Morck D."/>
        </authorList>
    </citation>
    <scope>NUCLEOTIDE SEQUENCE [LARGE SCALE GENOMIC DNA]</scope>
    <source>
        <strain evidence="2 3">ASc-MMNZ-VFA-070</strain>
    </source>
</reference>
<proteinExistence type="predicted"/>
<name>A0A9Q7E620_HISSO</name>
<dbReference type="RefSeq" id="WP_041605123.1">
    <property type="nucleotide sequence ID" value="NZ_CP018802.1"/>
</dbReference>
<dbReference type="AlphaFoldDB" id="A0A9Q7E620"/>
<sequence>MKVHYKQSAKESRYALCLTVLYLIGWCIFAYLPDEARGPLGFPLWFELSCIYFPIVFIIIVYLCIKFFFKNLSLGEEK</sequence>
<accession>A0A9Q7E620</accession>
<evidence type="ECO:0000313" key="3">
    <source>
        <dbReference type="Proteomes" id="UP000595373"/>
    </source>
</evidence>
<feature type="transmembrane region" description="Helical" evidence="1">
    <location>
        <begin position="44"/>
        <end position="69"/>
    </location>
</feature>
<dbReference type="InterPro" id="IPR010398">
    <property type="entry name" value="DUF997"/>
</dbReference>
<keyword evidence="1" id="KW-0812">Transmembrane</keyword>
<dbReference type="GeneID" id="31487910"/>
<dbReference type="Pfam" id="PF06196">
    <property type="entry name" value="DUF997"/>
    <property type="match status" value="1"/>
</dbReference>
<dbReference type="PANTHER" id="PTHR39174:SF1">
    <property type="entry name" value="INNER MEMBRANE PROTEIN"/>
    <property type="match status" value="1"/>
</dbReference>